<dbReference type="InterPro" id="IPR003593">
    <property type="entry name" value="AAA+_ATPase"/>
</dbReference>
<accession>A0A8H4PH44</accession>
<name>A0A8H4PH44_9HYPO</name>
<reference evidence="12 13" key="1">
    <citation type="submission" date="2020-01" db="EMBL/GenBank/DDBJ databases">
        <title>Identification and distribution of gene clusters putatively required for synthesis of sphingolipid metabolism inhibitors in phylogenetically diverse species of the filamentous fungus Fusarium.</title>
        <authorList>
            <person name="Kim H.-S."/>
            <person name="Busman M."/>
            <person name="Brown D.W."/>
            <person name="Divon H."/>
            <person name="Uhlig S."/>
            <person name="Proctor R.H."/>
        </authorList>
    </citation>
    <scope>NUCLEOTIDE SEQUENCE [LARGE SCALE GENOMIC DNA]</scope>
    <source>
        <strain evidence="12 13">NRRL 20459</strain>
    </source>
</reference>
<dbReference type="InterPro" id="IPR026082">
    <property type="entry name" value="ABCA"/>
</dbReference>
<evidence type="ECO:0000256" key="6">
    <source>
        <dbReference type="ARBA" id="ARBA00022741"/>
    </source>
</evidence>
<gene>
    <name evidence="12" type="ORF">FALBO_12504</name>
</gene>
<evidence type="ECO:0000259" key="11">
    <source>
        <dbReference type="PROSITE" id="PS50893"/>
    </source>
</evidence>
<feature type="transmembrane region" description="Helical" evidence="10">
    <location>
        <begin position="269"/>
        <end position="292"/>
    </location>
</feature>
<keyword evidence="7 12" id="KW-0067">ATP-binding</keyword>
<feature type="transmembrane region" description="Helical" evidence="10">
    <location>
        <begin position="772"/>
        <end position="795"/>
    </location>
</feature>
<protein>
    <submittedName>
        <fullName evidence="12">ATP-binding cassette sub-family A member 9</fullName>
    </submittedName>
</protein>
<dbReference type="GO" id="GO:0005524">
    <property type="term" value="F:ATP binding"/>
    <property type="evidence" value="ECO:0007669"/>
    <property type="project" value="UniProtKB-KW"/>
</dbReference>
<dbReference type="InterPro" id="IPR027417">
    <property type="entry name" value="P-loop_NTPase"/>
</dbReference>
<feature type="domain" description="ABC transporter" evidence="11">
    <location>
        <begin position="455"/>
        <end position="673"/>
    </location>
</feature>
<dbReference type="Proteomes" id="UP000554235">
    <property type="component" value="Unassembled WGS sequence"/>
</dbReference>
<dbReference type="InterPro" id="IPR013525">
    <property type="entry name" value="ABC2_TM"/>
</dbReference>
<evidence type="ECO:0000313" key="13">
    <source>
        <dbReference type="Proteomes" id="UP000554235"/>
    </source>
</evidence>
<keyword evidence="13" id="KW-1185">Reference proteome</keyword>
<sequence length="1509" mass="165816">MFSSLRLWFRQTLALTRKIFLISVVRHWLSTLIRSFIIPILILVLVLEVQNFIADRSRYGVGSPSPTQNLSDSLPHDAKLLFVQPPKLGSDVAATVKKITDPLKGKARIESVEDEAELLQRCPTSLNGVTDCYAAIIFNDSPLSSSGNKIWNYTIRVSSARSTSTFDISKKDGQRNNDYAPLQLAVENAMTNSTTIPDSYMFTRITQDEANELKRRNFAAAILGGLGLVCFLSMISSVFHVIGMVSTERESGMAQLIDVMTGGAASARVLSYVIAFDVIYLPCWIIFGALYAHLLTPTSNAGITILWQILSGWALTSASVFFATVNVRHSAIYVVIIFVLMATLTELLDSQPEYVLPGLVMVLSAVFPSANYIFFLNLLCRHQKQGLPTNISARPPNMEHGIYNVTASMLWGLLLLSIIAYPLLAIVIEKYVHGVSKKGRSFVDGPEADIRPAALEIDSLTKSYKPPLLKRCCCCCRKLRPTIAVDALSFTSQKQQVLCLLGVNGSGKTTTMDLITGIQRPTRGSIRINAPASKIVFDHAYSWTMMKGGSTDPANIEGLIESCDLALKRDSPVGTLSGGQKRKVQLLCMLAGGSSVCLMDEVTTGMRSIILTTHFLDECEVLADKVVIVSHGHLKCQGTTAELKHLYGGGYRVNLPGVECPPTTPYPTTVHQGQTVFKTPDSTSAANLMASLESIGFSETSLIGPTMEDVFLQVAGEVDDADMTPVRVTDTSPLNEGNAMVDGQLTSGRETSFFKQLLALLIKRLLILRRGFWWYILALAIPLIFTPVFTAMVNYPDPFEPTACVKLEPTAFDQPWPIKLRPGSYYDQAGSDNISMLLGPQSINGTLIRSLSSFPFVEEYNMKDYTENFFFRNDLDGFLQYVRQKPRDLAPGAIYMGDKSNSATLAYNAELRTDGSMLMHNIWSQLHSRAPIALSFAYFSSSIPSDPGAGLILAIGAAVFELCPASSAVDVTHSSGPGIAKWYSAAYLFPIMLLYGIAAMLWSYIVSLYARSELASFGLSLCAMLVMFVASVAAFMVASFNQSPNGGTQVMDATAFLLGFLFPVANLFRAMVVGLNVWAVGCRDKEVISYPGSIYAYGGPILLLCLQVLYLFAALLWLDGQSWSFRSLWKKYAKKPAPSHKGDTNTARGIEMALIRSENSTHDLLQVSHVYKSFGNKVVVDDVSLTMGKSEIFALLGPNGAGKTTITNMIRGEMRLDDGSIYIQGVDIQTDTRAALRYIGVCPQFDALDQLSVTQQLYFYARVKGIRNVQKDVDLVMRKVGLAPFASRLTSKLSGGNKRKLSLAIALLGNPTVLILDEPSSAMDAISKREMWKMLSSISSGRSVLLTTHSMEEADVLATKVAILSKRILAAGTSQELRKRHSNVYEVHLVLATSPASSRREMRQMEAWVRQMFPGAVFNGVNLGGQIRFVVPLASNQIALPQGERSRVRQLIETLEEYKERMGIAYYTVGMGTLEMVFLKIVKECDSAEEDREVQKQKPRWKWPGGSCF</sequence>
<feature type="transmembrane region" description="Helical" evidence="10">
    <location>
        <begin position="304"/>
        <end position="325"/>
    </location>
</feature>
<dbReference type="InterPro" id="IPR017871">
    <property type="entry name" value="ABC_transporter-like_CS"/>
</dbReference>
<dbReference type="InterPro" id="IPR003439">
    <property type="entry name" value="ABC_transporter-like_ATP-bd"/>
</dbReference>
<dbReference type="CDD" id="cd03263">
    <property type="entry name" value="ABC_subfamily_A"/>
    <property type="match status" value="1"/>
</dbReference>
<dbReference type="Pfam" id="PF00005">
    <property type="entry name" value="ABC_tran"/>
    <property type="match status" value="2"/>
</dbReference>
<comment type="caution">
    <text evidence="12">The sequence shown here is derived from an EMBL/GenBank/DDBJ whole genome shotgun (WGS) entry which is preliminary data.</text>
</comment>
<dbReference type="Gene3D" id="3.40.50.300">
    <property type="entry name" value="P-loop containing nucleotide triphosphate hydrolases"/>
    <property type="match status" value="2"/>
</dbReference>
<dbReference type="GO" id="GO:0016887">
    <property type="term" value="F:ATP hydrolysis activity"/>
    <property type="evidence" value="ECO:0007669"/>
    <property type="project" value="InterPro"/>
</dbReference>
<feature type="transmembrane region" description="Helical" evidence="10">
    <location>
        <begin position="218"/>
        <end position="242"/>
    </location>
</feature>
<evidence type="ECO:0000313" key="12">
    <source>
        <dbReference type="EMBL" id="KAF4460712.1"/>
    </source>
</evidence>
<feature type="transmembrane region" description="Helical" evidence="10">
    <location>
        <begin position="1094"/>
        <end position="1118"/>
    </location>
</feature>
<dbReference type="OrthoDB" id="8061355at2759"/>
<proteinExistence type="inferred from homology"/>
<evidence type="ECO:0000256" key="5">
    <source>
        <dbReference type="ARBA" id="ARBA00022737"/>
    </source>
</evidence>
<feature type="transmembrane region" description="Helical" evidence="10">
    <location>
        <begin position="1060"/>
        <end position="1082"/>
    </location>
</feature>
<keyword evidence="6" id="KW-0547">Nucleotide-binding</keyword>
<keyword evidence="3" id="KW-0813">Transport</keyword>
<comment type="subcellular location">
    <subcellularLocation>
        <location evidence="1">Membrane</location>
        <topology evidence="1">Multi-pass membrane protein</topology>
    </subcellularLocation>
</comment>
<keyword evidence="4 10" id="KW-0812">Transmembrane</keyword>
<feature type="domain" description="ABC transporter" evidence="11">
    <location>
        <begin position="1165"/>
        <end position="1390"/>
    </location>
</feature>
<keyword evidence="9 10" id="KW-0472">Membrane</keyword>
<dbReference type="GO" id="GO:0005319">
    <property type="term" value="F:lipid transporter activity"/>
    <property type="evidence" value="ECO:0007669"/>
    <property type="project" value="TreeGrafter"/>
</dbReference>
<feature type="transmembrane region" description="Helical" evidence="10">
    <location>
        <begin position="408"/>
        <end position="428"/>
    </location>
</feature>
<evidence type="ECO:0000256" key="10">
    <source>
        <dbReference type="SAM" id="Phobius"/>
    </source>
</evidence>
<dbReference type="PANTHER" id="PTHR19229">
    <property type="entry name" value="ATP-BINDING CASSETTE TRANSPORTER SUBFAMILY A ABCA"/>
    <property type="match status" value="1"/>
</dbReference>
<feature type="transmembrane region" description="Helical" evidence="10">
    <location>
        <begin position="982"/>
        <end position="1005"/>
    </location>
</feature>
<evidence type="ECO:0000256" key="8">
    <source>
        <dbReference type="ARBA" id="ARBA00022989"/>
    </source>
</evidence>
<dbReference type="PROSITE" id="PS50893">
    <property type="entry name" value="ABC_TRANSPORTER_2"/>
    <property type="match status" value="2"/>
</dbReference>
<organism evidence="12 13">
    <name type="scientific">Fusarium albosuccineum</name>
    <dbReference type="NCBI Taxonomy" id="1237068"/>
    <lineage>
        <taxon>Eukaryota</taxon>
        <taxon>Fungi</taxon>
        <taxon>Dikarya</taxon>
        <taxon>Ascomycota</taxon>
        <taxon>Pezizomycotina</taxon>
        <taxon>Sordariomycetes</taxon>
        <taxon>Hypocreomycetidae</taxon>
        <taxon>Hypocreales</taxon>
        <taxon>Nectriaceae</taxon>
        <taxon>Fusarium</taxon>
        <taxon>Fusarium decemcellulare species complex</taxon>
    </lineage>
</organism>
<evidence type="ECO:0000256" key="7">
    <source>
        <dbReference type="ARBA" id="ARBA00022840"/>
    </source>
</evidence>
<dbReference type="PANTHER" id="PTHR19229:SF36">
    <property type="entry name" value="ATP-BINDING CASSETTE SUB-FAMILY A MEMBER 2"/>
    <property type="match status" value="1"/>
</dbReference>
<dbReference type="SUPFAM" id="SSF52540">
    <property type="entry name" value="P-loop containing nucleoside triphosphate hydrolases"/>
    <property type="match status" value="2"/>
</dbReference>
<feature type="transmembrane region" description="Helical" evidence="10">
    <location>
        <begin position="331"/>
        <end position="348"/>
    </location>
</feature>
<keyword evidence="8 10" id="KW-1133">Transmembrane helix</keyword>
<evidence type="ECO:0000256" key="3">
    <source>
        <dbReference type="ARBA" id="ARBA00022448"/>
    </source>
</evidence>
<feature type="transmembrane region" description="Helical" evidence="10">
    <location>
        <begin position="355"/>
        <end position="375"/>
    </location>
</feature>
<dbReference type="Pfam" id="PF12698">
    <property type="entry name" value="ABC2_membrane_3"/>
    <property type="match status" value="1"/>
</dbReference>
<evidence type="ECO:0000256" key="2">
    <source>
        <dbReference type="ARBA" id="ARBA00008869"/>
    </source>
</evidence>
<dbReference type="GO" id="GO:0140359">
    <property type="term" value="F:ABC-type transporter activity"/>
    <property type="evidence" value="ECO:0007669"/>
    <property type="project" value="InterPro"/>
</dbReference>
<evidence type="ECO:0000256" key="4">
    <source>
        <dbReference type="ARBA" id="ARBA00022692"/>
    </source>
</evidence>
<dbReference type="SMART" id="SM00382">
    <property type="entry name" value="AAA"/>
    <property type="match status" value="2"/>
</dbReference>
<comment type="similarity">
    <text evidence="2">Belongs to the ABC transporter superfamily. ABCA family.</text>
</comment>
<feature type="transmembrane region" description="Helical" evidence="10">
    <location>
        <begin position="1017"/>
        <end position="1040"/>
    </location>
</feature>
<evidence type="ECO:0000256" key="9">
    <source>
        <dbReference type="ARBA" id="ARBA00023136"/>
    </source>
</evidence>
<dbReference type="EMBL" id="JAADYS010001874">
    <property type="protein sequence ID" value="KAF4460712.1"/>
    <property type="molecule type" value="Genomic_DNA"/>
</dbReference>
<dbReference type="PROSITE" id="PS00211">
    <property type="entry name" value="ABC_TRANSPORTER_1"/>
    <property type="match status" value="2"/>
</dbReference>
<evidence type="ECO:0000256" key="1">
    <source>
        <dbReference type="ARBA" id="ARBA00004141"/>
    </source>
</evidence>
<keyword evidence="5" id="KW-0677">Repeat</keyword>
<dbReference type="GO" id="GO:0016020">
    <property type="term" value="C:membrane"/>
    <property type="evidence" value="ECO:0007669"/>
    <property type="project" value="UniProtKB-SubCell"/>
</dbReference>